<dbReference type="GO" id="GO:0006164">
    <property type="term" value="P:purine nucleotide biosynthetic process"/>
    <property type="evidence" value="ECO:0007669"/>
    <property type="project" value="TreeGrafter"/>
</dbReference>
<dbReference type="InterPro" id="IPR055181">
    <property type="entry name" value="FGAR-AT_PurM_N-like"/>
</dbReference>
<reference evidence="2 3" key="1">
    <citation type="journal article" date="2020" name="Microb. Genom.">
        <title>Genetic diversity of clinical and environmental Mucorales isolates obtained from an investigation of mucormycosis cases among solid organ transplant recipients.</title>
        <authorList>
            <person name="Nguyen M.H."/>
            <person name="Kaul D."/>
            <person name="Muto C."/>
            <person name="Cheng S.J."/>
            <person name="Richter R.A."/>
            <person name="Bruno V.M."/>
            <person name="Liu G."/>
            <person name="Beyhan S."/>
            <person name="Sundermann A.J."/>
            <person name="Mounaud S."/>
            <person name="Pasculle A.W."/>
            <person name="Nierman W.C."/>
            <person name="Driscoll E."/>
            <person name="Cumbie R."/>
            <person name="Clancy C.J."/>
            <person name="Dupont C.L."/>
        </authorList>
    </citation>
    <scope>NUCLEOTIDE SEQUENCE [LARGE SCALE GENOMIC DNA]</scope>
    <source>
        <strain evidence="2 3">GL24</strain>
    </source>
</reference>
<evidence type="ECO:0000313" key="2">
    <source>
        <dbReference type="EMBL" id="KAG1529676.1"/>
    </source>
</evidence>
<dbReference type="Proteomes" id="UP000740926">
    <property type="component" value="Unassembled WGS sequence"/>
</dbReference>
<organism evidence="2 3">
    <name type="scientific">Rhizopus delemar</name>
    <dbReference type="NCBI Taxonomy" id="936053"/>
    <lineage>
        <taxon>Eukaryota</taxon>
        <taxon>Fungi</taxon>
        <taxon>Fungi incertae sedis</taxon>
        <taxon>Mucoromycota</taxon>
        <taxon>Mucoromycotina</taxon>
        <taxon>Mucoromycetes</taxon>
        <taxon>Mucorales</taxon>
        <taxon>Mucorineae</taxon>
        <taxon>Rhizopodaceae</taxon>
        <taxon>Rhizopus</taxon>
    </lineage>
</organism>
<comment type="caution">
    <text evidence="2">The sequence shown here is derived from an EMBL/GenBank/DDBJ whole genome shotgun (WGS) entry which is preliminary data.</text>
</comment>
<dbReference type="EMBL" id="JAANIU010014384">
    <property type="protein sequence ID" value="KAG1529676.1"/>
    <property type="molecule type" value="Genomic_DNA"/>
</dbReference>
<evidence type="ECO:0000259" key="1">
    <source>
        <dbReference type="Pfam" id="PF22689"/>
    </source>
</evidence>
<dbReference type="InterPro" id="IPR036921">
    <property type="entry name" value="PurM-like_N_sf"/>
</dbReference>
<feature type="domain" description="FGAR-AT PurM N-terminal-like" evidence="1">
    <location>
        <begin position="1"/>
        <end position="97"/>
    </location>
</feature>
<accession>A0A9P6XPY8</accession>
<dbReference type="AlphaFoldDB" id="A0A9P6XPY8"/>
<dbReference type="GO" id="GO:0004642">
    <property type="term" value="F:phosphoribosylformylglycinamidine synthase activity"/>
    <property type="evidence" value="ECO:0007669"/>
    <property type="project" value="TreeGrafter"/>
</dbReference>
<dbReference type="SUPFAM" id="SSF55326">
    <property type="entry name" value="PurM N-terminal domain-like"/>
    <property type="match status" value="1"/>
</dbReference>
<keyword evidence="3" id="KW-1185">Reference proteome</keyword>
<dbReference type="PANTHER" id="PTHR10099">
    <property type="entry name" value="PHOSPHORIBOSYLFORMYLGLYCINAMIDINE SYNTHASE"/>
    <property type="match status" value="1"/>
</dbReference>
<dbReference type="Pfam" id="PF22689">
    <property type="entry name" value="FGAR-AT_PurM_N-like"/>
    <property type="match status" value="1"/>
</dbReference>
<dbReference type="Gene3D" id="3.30.1330.10">
    <property type="entry name" value="PurM-like, N-terminal domain"/>
    <property type="match status" value="1"/>
</dbReference>
<evidence type="ECO:0000313" key="3">
    <source>
        <dbReference type="Proteomes" id="UP000740926"/>
    </source>
</evidence>
<dbReference type="PANTHER" id="PTHR10099:SF1">
    <property type="entry name" value="PHOSPHORIBOSYLFORMYLGLYCINAMIDINE SYNTHASE"/>
    <property type="match status" value="1"/>
</dbReference>
<sequence>MVGPWQLPVADVAIPLADFDGVSGEAMSIGERTPLALLDAAASARMAVGEALTNLCAAPVDALDEIKLSANWMAAAGHPGEDALLYDAVKAVGMELRSGTTRAKHTRACRRCRW</sequence>
<protein>
    <recommendedName>
        <fullName evidence="1">FGAR-AT PurM N-terminal-like domain-containing protein</fullName>
    </recommendedName>
</protein>
<gene>
    <name evidence="2" type="ORF">G6F50_017839</name>
</gene>
<name>A0A9P6XPY8_9FUNG</name>
<proteinExistence type="predicted"/>
<dbReference type="GO" id="GO:0005737">
    <property type="term" value="C:cytoplasm"/>
    <property type="evidence" value="ECO:0007669"/>
    <property type="project" value="TreeGrafter"/>
</dbReference>